<evidence type="ECO:0000313" key="1">
    <source>
        <dbReference type="EMBL" id="GED68503.1"/>
    </source>
</evidence>
<dbReference type="Proteomes" id="UP000036834">
    <property type="component" value="Unassembled WGS sequence"/>
</dbReference>
<evidence type="ECO:0000313" key="3">
    <source>
        <dbReference type="Proteomes" id="UP000036834"/>
    </source>
</evidence>
<reference evidence="1 4" key="3">
    <citation type="submission" date="2019-06" db="EMBL/GenBank/DDBJ databases">
        <title>Whole genome shotgun sequence of Brevibacillus reuszeri NBRC 15719.</title>
        <authorList>
            <person name="Hosoyama A."/>
            <person name="Uohara A."/>
            <person name="Ohji S."/>
            <person name="Ichikawa N."/>
        </authorList>
    </citation>
    <scope>NUCLEOTIDE SEQUENCE [LARGE SCALE GENOMIC DNA]</scope>
    <source>
        <strain evidence="1 4">NBRC 15719</strain>
    </source>
</reference>
<dbReference type="PATRIC" id="fig|54915.3.peg.6184"/>
<sequence>MENYDLNFTSESIKLMEVVEDRRISNTQSIKTLLIEKDGKEYIALNKWWRKSVRDRGLKEKDFTWSKLKRRIY</sequence>
<comment type="caution">
    <text evidence="2">The sequence shown here is derived from an EMBL/GenBank/DDBJ whole genome shotgun (WGS) entry which is preliminary data.</text>
</comment>
<organism evidence="2 3">
    <name type="scientific">Brevibacillus reuszeri</name>
    <dbReference type="NCBI Taxonomy" id="54915"/>
    <lineage>
        <taxon>Bacteria</taxon>
        <taxon>Bacillati</taxon>
        <taxon>Bacillota</taxon>
        <taxon>Bacilli</taxon>
        <taxon>Bacillales</taxon>
        <taxon>Paenibacillaceae</taxon>
        <taxon>Brevibacillus</taxon>
    </lineage>
</organism>
<evidence type="ECO:0000313" key="4">
    <source>
        <dbReference type="Proteomes" id="UP000319578"/>
    </source>
</evidence>
<proteinExistence type="predicted"/>
<name>A0A0K9YY39_9BACL</name>
<dbReference type="AlphaFoldDB" id="A0A0K9YY39"/>
<evidence type="ECO:0000313" key="2">
    <source>
        <dbReference type="EMBL" id="KNB73155.1"/>
    </source>
</evidence>
<reference evidence="2" key="2">
    <citation type="submission" date="2015-07" db="EMBL/GenBank/DDBJ databases">
        <title>MeaNS - Measles Nucleotide Surveillance Program.</title>
        <authorList>
            <person name="Tran T."/>
            <person name="Druce J."/>
        </authorList>
    </citation>
    <scope>NUCLEOTIDE SEQUENCE</scope>
    <source>
        <strain evidence="2">DSM 9887</strain>
    </source>
</reference>
<keyword evidence="4" id="KW-1185">Reference proteome</keyword>
<protein>
    <submittedName>
        <fullName evidence="2">Uncharacterized protein</fullName>
    </submittedName>
</protein>
<dbReference type="Proteomes" id="UP000319578">
    <property type="component" value="Unassembled WGS sequence"/>
</dbReference>
<dbReference type="EMBL" id="LGIQ01000005">
    <property type="protein sequence ID" value="KNB73155.1"/>
    <property type="molecule type" value="Genomic_DNA"/>
</dbReference>
<reference evidence="3" key="1">
    <citation type="submission" date="2015-07" db="EMBL/GenBank/DDBJ databases">
        <title>Genome sequencing project for genomic taxonomy and phylogenomics of Bacillus-like bacteria.</title>
        <authorList>
            <person name="Liu B."/>
            <person name="Wang J."/>
            <person name="Zhu Y."/>
            <person name="Liu G."/>
            <person name="Chen Q."/>
            <person name="Chen Z."/>
            <person name="Lan J."/>
            <person name="Che J."/>
            <person name="Ge C."/>
            <person name="Shi H."/>
            <person name="Pan Z."/>
            <person name="Liu X."/>
        </authorList>
    </citation>
    <scope>NUCLEOTIDE SEQUENCE [LARGE SCALE GENOMIC DNA]</scope>
    <source>
        <strain evidence="3">DSM 9887</strain>
    </source>
</reference>
<accession>A0A0K9YY39</accession>
<dbReference type="RefSeq" id="WP_049737143.1">
    <property type="nucleotide sequence ID" value="NZ_BJON01000008.1"/>
</dbReference>
<gene>
    <name evidence="2" type="ORF">ADS79_04040</name>
    <name evidence="1" type="ORF">BRE01_22050</name>
</gene>
<dbReference type="EMBL" id="BJON01000008">
    <property type="protein sequence ID" value="GED68503.1"/>
    <property type="molecule type" value="Genomic_DNA"/>
</dbReference>